<feature type="region of interest" description="Disordered" evidence="1">
    <location>
        <begin position="382"/>
        <end position="419"/>
    </location>
</feature>
<feature type="region of interest" description="Disordered" evidence="1">
    <location>
        <begin position="287"/>
        <end position="336"/>
    </location>
</feature>
<proteinExistence type="predicted"/>
<feature type="compositionally biased region" description="Basic residues" evidence="1">
    <location>
        <begin position="14"/>
        <end position="25"/>
    </location>
</feature>
<protein>
    <recommendedName>
        <fullName evidence="2">Putative plant transposon protein domain-containing protein</fullName>
    </recommendedName>
</protein>
<accession>A0A1Q3AQY1</accession>
<feature type="domain" description="Putative plant transposon protein" evidence="2">
    <location>
        <begin position="80"/>
        <end position="257"/>
    </location>
</feature>
<dbReference type="EMBL" id="BDDD01000058">
    <property type="protein sequence ID" value="GAV58166.1"/>
    <property type="molecule type" value="Genomic_DNA"/>
</dbReference>
<feature type="compositionally biased region" description="Acidic residues" evidence="1">
    <location>
        <begin position="394"/>
        <end position="412"/>
    </location>
</feature>
<evidence type="ECO:0000256" key="1">
    <source>
        <dbReference type="SAM" id="MobiDB-lite"/>
    </source>
</evidence>
<reference evidence="4" key="1">
    <citation type="submission" date="2016-04" db="EMBL/GenBank/DDBJ databases">
        <title>Cephalotus genome sequencing.</title>
        <authorList>
            <person name="Fukushima K."/>
            <person name="Hasebe M."/>
            <person name="Fang X."/>
        </authorList>
    </citation>
    <scope>NUCLEOTIDE SEQUENCE [LARGE SCALE GENOMIC DNA]</scope>
    <source>
        <strain evidence="4">cv. St1</strain>
    </source>
</reference>
<sequence length="419" mass="47520">MVRTKGIEQAQSSKGKKKSVGKKGKEKAAATTSSTTPEVIAPKPGYPEAYFNRKILVGKVLDFEFCSREGFPIVEWIRFQGLEPLFSLYKASYLELMKEFYARILGSSSHRLSTTVNGKSVEFDLGELHTILNIPNLGAKGWNQRTWVTGDGFDKLDCVRTLFGEKVDPIQRMYTRNLPLHYRFLHRAVCTHILPKAGGFDEVTHMEAFTMYHFITRRPINVPFLIITYMHSIHDRENARLGYSNIITRILECFGVDFTGEVHNDLQSSNKLGKGTLGRMGFKKHKRTGDWIQRKEDSNRMEEEEGEAEAGEEAENVPLKIEPPAQPIPDDHPPRNRMDEMFDAIKSMQQNFQELKTGMHSMKRRQKRIAKKLAESGFIEYGGLISSPSSHDDDPPDDAATDDMEGDLGGDDEGTHMED</sequence>
<gene>
    <name evidence="3" type="ORF">CFOL_v3_01700</name>
</gene>
<evidence type="ECO:0000313" key="3">
    <source>
        <dbReference type="EMBL" id="GAV58166.1"/>
    </source>
</evidence>
<feature type="compositionally biased region" description="Acidic residues" evidence="1">
    <location>
        <begin position="302"/>
        <end position="315"/>
    </location>
</feature>
<dbReference type="Pfam" id="PF20167">
    <property type="entry name" value="Transposase_32"/>
    <property type="match status" value="1"/>
</dbReference>
<name>A0A1Q3AQY1_CEPFO</name>
<feature type="region of interest" description="Disordered" evidence="1">
    <location>
        <begin position="1"/>
        <end position="39"/>
    </location>
</feature>
<feature type="compositionally biased region" description="Basic and acidic residues" evidence="1">
    <location>
        <begin position="288"/>
        <end position="301"/>
    </location>
</feature>
<dbReference type="InterPro" id="IPR046796">
    <property type="entry name" value="Transposase_32_dom"/>
</dbReference>
<evidence type="ECO:0000259" key="2">
    <source>
        <dbReference type="Pfam" id="PF20167"/>
    </source>
</evidence>
<keyword evidence="4" id="KW-1185">Reference proteome</keyword>
<comment type="caution">
    <text evidence="3">The sequence shown here is derived from an EMBL/GenBank/DDBJ whole genome shotgun (WGS) entry which is preliminary data.</text>
</comment>
<dbReference type="Proteomes" id="UP000187406">
    <property type="component" value="Unassembled WGS sequence"/>
</dbReference>
<dbReference type="AlphaFoldDB" id="A0A1Q3AQY1"/>
<organism evidence="3 4">
    <name type="scientific">Cephalotus follicularis</name>
    <name type="common">Albany pitcher plant</name>
    <dbReference type="NCBI Taxonomy" id="3775"/>
    <lineage>
        <taxon>Eukaryota</taxon>
        <taxon>Viridiplantae</taxon>
        <taxon>Streptophyta</taxon>
        <taxon>Embryophyta</taxon>
        <taxon>Tracheophyta</taxon>
        <taxon>Spermatophyta</taxon>
        <taxon>Magnoliopsida</taxon>
        <taxon>eudicotyledons</taxon>
        <taxon>Gunneridae</taxon>
        <taxon>Pentapetalae</taxon>
        <taxon>rosids</taxon>
        <taxon>fabids</taxon>
        <taxon>Oxalidales</taxon>
        <taxon>Cephalotaceae</taxon>
        <taxon>Cephalotus</taxon>
    </lineage>
</organism>
<evidence type="ECO:0000313" key="4">
    <source>
        <dbReference type="Proteomes" id="UP000187406"/>
    </source>
</evidence>
<dbReference type="InParanoid" id="A0A1Q3AQY1"/>